<dbReference type="RefSeq" id="WP_010554986.1">
    <property type="nucleotide sequence ID" value="NZ_CP011026.1"/>
</dbReference>
<dbReference type="Proteomes" id="UP000016505">
    <property type="component" value="Chromosome II"/>
</dbReference>
<evidence type="ECO:0008006" key="3">
    <source>
        <dbReference type="Google" id="ProtNLM"/>
    </source>
</evidence>
<dbReference type="AlphaFoldDB" id="A0A290S8J1"/>
<organism evidence="1 2">
    <name type="scientific">Pseudoalteromonas arctica A 37-1-2</name>
    <dbReference type="NCBI Taxonomy" id="1117313"/>
    <lineage>
        <taxon>Bacteria</taxon>
        <taxon>Pseudomonadati</taxon>
        <taxon>Pseudomonadota</taxon>
        <taxon>Gammaproteobacteria</taxon>
        <taxon>Alteromonadales</taxon>
        <taxon>Pseudoalteromonadaceae</taxon>
        <taxon>Pseudoalteromonas</taxon>
    </lineage>
</organism>
<accession>A0A290S8J1</accession>
<proteinExistence type="predicted"/>
<reference evidence="1 2" key="1">
    <citation type="journal article" date="2012" name="J. Bacteriol.">
        <title>Genome sequences of type strains of seven species of the marine bacterium Pseudoalteromonas.</title>
        <authorList>
            <person name="Xie B.B."/>
            <person name="Shu Y.L."/>
            <person name="Qin Q.L."/>
            <person name="Rong J.C."/>
            <person name="Zhang X.Y."/>
            <person name="Chen X.L."/>
            <person name="Shi M."/>
            <person name="He H.L."/>
            <person name="Zhou B.C."/>
            <person name="Zhang Y.Z."/>
        </authorList>
    </citation>
    <scope>NUCLEOTIDE SEQUENCE [LARGE SCALE GENOMIC DNA]</scope>
    <source>
        <strain evidence="1 2">A 37-1-2</strain>
    </source>
</reference>
<dbReference type="EMBL" id="CP011026">
    <property type="protein sequence ID" value="ATC88392.1"/>
    <property type="molecule type" value="Genomic_DNA"/>
</dbReference>
<gene>
    <name evidence="1" type="ORF">PARC_b0152</name>
</gene>
<dbReference type="KEGG" id="part:PARC_b0152"/>
<name>A0A290S8J1_9GAMM</name>
<evidence type="ECO:0000313" key="1">
    <source>
        <dbReference type="EMBL" id="ATC88392.1"/>
    </source>
</evidence>
<protein>
    <recommendedName>
        <fullName evidence="3">Abi-like protein</fullName>
    </recommendedName>
</protein>
<sequence length="215" mass="25002">MRYKAIEKTISISRFTTYRNAVIASTGVDCGMKALSLYEWNANLSSDFLFPLHIYEVVLRNAISEAIAKRYGTDWPINTVFQNSLAYKNKRELLSIVSNNYQGLGKVLPELKLSWWEEMLTRRHDGRIWNVHIQTAFPNADNLTAAQIRTLLKEACFVIRKIRNRIAHHEPIFNHNKLLDIYPLIETTVAMRCKETKIWLDEIEKVNNLLLNPVI</sequence>
<evidence type="ECO:0000313" key="2">
    <source>
        <dbReference type="Proteomes" id="UP000016505"/>
    </source>
</evidence>
<dbReference type="OrthoDB" id="9813050at2"/>